<dbReference type="AlphaFoldDB" id="A0A1R1PSL9"/>
<evidence type="ECO:0000256" key="1">
    <source>
        <dbReference type="SAM" id="MobiDB-lite"/>
    </source>
</evidence>
<sequence>MSINFTEANFKQEEAKDNKKAKSLPETKIQASEAPTLKEKTPTKPSGVKKIPAKHKNEKDTQEKSKAQESMSKGVEHQPLNVESSEELEEEIKKSPKKLLKRKVISDSSESEDETGISSPKTMNENKIQDSEAAAGNKPKSRIRKTRKIMKTKHFKNDRGMMVTKVVEEIESYSESEPDMPSDPKMAVTPTTHGNNTSKTASIPTKSNIKGNSLVLHYHLNFVAIQSRSCIARQNIDPNIKRIAVQSVDVILLESPAENISCRFPSRGTRYYGDLCVSLSSPYFDSAWCKRAIYPRV</sequence>
<feature type="compositionally biased region" description="Basic and acidic residues" evidence="1">
    <location>
        <begin position="10"/>
        <end position="25"/>
    </location>
</feature>
<feature type="compositionally biased region" description="Polar residues" evidence="1">
    <location>
        <begin position="116"/>
        <end position="126"/>
    </location>
</feature>
<reference evidence="3" key="1">
    <citation type="submission" date="2017-01" db="EMBL/GenBank/DDBJ databases">
        <authorList>
            <person name="Wang Y."/>
            <person name="White M."/>
            <person name="Kvist S."/>
            <person name="Moncalvo J.-M."/>
        </authorList>
    </citation>
    <scope>NUCLEOTIDE SEQUENCE [LARGE SCALE GENOMIC DNA]</scope>
    <source>
        <strain evidence="3">COL-18-3</strain>
    </source>
</reference>
<feature type="compositionally biased region" description="Basic and acidic residues" evidence="1">
    <location>
        <begin position="55"/>
        <end position="67"/>
    </location>
</feature>
<accession>A0A1R1PSL9</accession>
<dbReference type="Pfam" id="PF09507">
    <property type="entry name" value="CDC27"/>
    <property type="match status" value="1"/>
</dbReference>
<name>A0A1R1PSL9_ZANCU</name>
<dbReference type="EMBL" id="LSSK01000291">
    <property type="protein sequence ID" value="OMH83893.1"/>
    <property type="molecule type" value="Genomic_DNA"/>
</dbReference>
<evidence type="ECO:0000313" key="2">
    <source>
        <dbReference type="EMBL" id="OMH83893.1"/>
    </source>
</evidence>
<dbReference type="InterPro" id="IPR019038">
    <property type="entry name" value="POLD3"/>
</dbReference>
<dbReference type="GO" id="GO:0043625">
    <property type="term" value="C:delta DNA polymerase complex"/>
    <property type="evidence" value="ECO:0007669"/>
    <property type="project" value="InterPro"/>
</dbReference>
<evidence type="ECO:0000313" key="3">
    <source>
        <dbReference type="Proteomes" id="UP000188320"/>
    </source>
</evidence>
<protein>
    <submittedName>
        <fullName evidence="2">Uncharacterized protein</fullName>
    </submittedName>
</protein>
<gene>
    <name evidence="2" type="ORF">AX774_g2591</name>
</gene>
<comment type="caution">
    <text evidence="2">The sequence shown here is derived from an EMBL/GenBank/DDBJ whole genome shotgun (WGS) entry which is preliminary data.</text>
</comment>
<keyword evidence="3" id="KW-1185">Reference proteome</keyword>
<feature type="region of interest" description="Disordered" evidence="1">
    <location>
        <begin position="1"/>
        <end position="142"/>
    </location>
</feature>
<organism evidence="2 3">
    <name type="scientific">Zancudomyces culisetae</name>
    <name type="common">Gut fungus</name>
    <name type="synonym">Smittium culisetae</name>
    <dbReference type="NCBI Taxonomy" id="1213189"/>
    <lineage>
        <taxon>Eukaryota</taxon>
        <taxon>Fungi</taxon>
        <taxon>Fungi incertae sedis</taxon>
        <taxon>Zoopagomycota</taxon>
        <taxon>Kickxellomycotina</taxon>
        <taxon>Harpellomycetes</taxon>
        <taxon>Harpellales</taxon>
        <taxon>Legeriomycetaceae</taxon>
        <taxon>Zancudomyces</taxon>
    </lineage>
</organism>
<proteinExistence type="predicted"/>
<dbReference type="GO" id="GO:0006260">
    <property type="term" value="P:DNA replication"/>
    <property type="evidence" value="ECO:0007669"/>
    <property type="project" value="InterPro"/>
</dbReference>
<dbReference type="Proteomes" id="UP000188320">
    <property type="component" value="Unassembled WGS sequence"/>
</dbReference>